<evidence type="ECO:0000259" key="18">
    <source>
        <dbReference type="PROSITE" id="PS50893"/>
    </source>
</evidence>
<proteinExistence type="inferred from homology"/>
<dbReference type="OrthoDB" id="6500128at2759"/>
<feature type="transmembrane region" description="Helical" evidence="16">
    <location>
        <begin position="334"/>
        <end position="356"/>
    </location>
</feature>
<evidence type="ECO:0000259" key="17">
    <source>
        <dbReference type="PROSITE" id="PS50002"/>
    </source>
</evidence>
<feature type="transmembrane region" description="Helical" evidence="16">
    <location>
        <begin position="833"/>
        <end position="859"/>
    </location>
</feature>
<feature type="domain" description="SH3" evidence="17">
    <location>
        <begin position="9"/>
        <end position="86"/>
    </location>
</feature>
<evidence type="ECO:0000256" key="14">
    <source>
        <dbReference type="PROSITE-ProRule" id="PRU00192"/>
    </source>
</evidence>
<keyword evidence="11 16" id="KW-0472">Membrane</keyword>
<dbReference type="EMBL" id="RCHS01002822">
    <property type="protein sequence ID" value="RMX45476.1"/>
    <property type="molecule type" value="Genomic_DNA"/>
</dbReference>
<evidence type="ECO:0000256" key="13">
    <source>
        <dbReference type="ARBA" id="ARBA00047523"/>
    </source>
</evidence>
<feature type="domain" description="ABC transporter" evidence="18">
    <location>
        <begin position="1156"/>
        <end position="1365"/>
    </location>
</feature>
<dbReference type="InterPro" id="IPR003593">
    <property type="entry name" value="AAA+_ATPase"/>
</dbReference>
<dbReference type="PROSITE" id="PS50893">
    <property type="entry name" value="ABC_TRANSPORTER_2"/>
    <property type="match status" value="2"/>
</dbReference>
<feature type="region of interest" description="Disordered" evidence="15">
    <location>
        <begin position="189"/>
        <end position="222"/>
    </location>
</feature>
<comment type="subcellular location">
    <subcellularLocation>
        <location evidence="1">Vacuole membrane</location>
        <topology evidence="1">Multi-pass membrane protein</topology>
    </subcellularLocation>
</comment>
<dbReference type="CDD" id="cd03244">
    <property type="entry name" value="ABCC_MRP_domain2"/>
    <property type="match status" value="1"/>
</dbReference>
<accession>A0A3M6TVT7</accession>
<dbReference type="CDD" id="cd18595">
    <property type="entry name" value="ABC_6TM_MRP1_2_3_6_D1_like"/>
    <property type="match status" value="1"/>
</dbReference>
<feature type="compositionally biased region" description="Basic and acidic residues" evidence="15">
    <location>
        <begin position="202"/>
        <end position="222"/>
    </location>
</feature>
<feature type="transmembrane region" description="Helical" evidence="16">
    <location>
        <begin position="265"/>
        <end position="289"/>
    </location>
</feature>
<dbReference type="FunFam" id="1.20.1560.10:FF:000020">
    <property type="entry name" value="ABC metal ion transporter"/>
    <property type="match status" value="1"/>
</dbReference>
<dbReference type="Gene3D" id="2.30.30.40">
    <property type="entry name" value="SH3 Domains"/>
    <property type="match status" value="1"/>
</dbReference>
<gene>
    <name evidence="20" type="ORF">pdam_00019734</name>
</gene>
<feature type="domain" description="ABC transmembrane type-1" evidence="19">
    <location>
        <begin position="841"/>
        <end position="1117"/>
    </location>
</feature>
<feature type="compositionally biased region" description="Polar residues" evidence="15">
    <location>
        <begin position="189"/>
        <end position="200"/>
    </location>
</feature>
<evidence type="ECO:0000256" key="11">
    <source>
        <dbReference type="ARBA" id="ARBA00023136"/>
    </source>
</evidence>
<evidence type="ECO:0000259" key="19">
    <source>
        <dbReference type="PROSITE" id="PS50929"/>
    </source>
</evidence>
<evidence type="ECO:0000256" key="7">
    <source>
        <dbReference type="ARBA" id="ARBA00022737"/>
    </source>
</evidence>
<dbReference type="Gene3D" id="1.20.1560.10">
    <property type="entry name" value="ABC transporter type 1, transmembrane domain"/>
    <property type="match status" value="2"/>
</dbReference>
<dbReference type="Pfam" id="PF00664">
    <property type="entry name" value="ABC_membrane"/>
    <property type="match status" value="2"/>
</dbReference>
<dbReference type="PROSITE" id="PS50929">
    <property type="entry name" value="ABC_TM1F"/>
    <property type="match status" value="2"/>
</dbReference>
<dbReference type="GO" id="GO:0000323">
    <property type="term" value="C:lytic vacuole"/>
    <property type="evidence" value="ECO:0007669"/>
    <property type="project" value="UniProtKB-ARBA"/>
</dbReference>
<dbReference type="FunFam" id="3.40.50.300:FF:003492">
    <property type="entry name" value="AGAP012735-PA"/>
    <property type="match status" value="1"/>
</dbReference>
<dbReference type="InterPro" id="IPR036028">
    <property type="entry name" value="SH3-like_dom_sf"/>
</dbReference>
<dbReference type="GO" id="GO:0005524">
    <property type="term" value="F:ATP binding"/>
    <property type="evidence" value="ECO:0007669"/>
    <property type="project" value="UniProtKB-KW"/>
</dbReference>
<dbReference type="Proteomes" id="UP000275408">
    <property type="component" value="Unassembled WGS sequence"/>
</dbReference>
<keyword evidence="21" id="KW-1185">Reference proteome</keyword>
<dbReference type="FunFam" id="3.40.50.300:FF:001958">
    <property type="entry name" value="ATP binding cassette subfamily C member 11"/>
    <property type="match status" value="1"/>
</dbReference>
<dbReference type="SMART" id="SM00382">
    <property type="entry name" value="AAA"/>
    <property type="match status" value="2"/>
</dbReference>
<keyword evidence="10 16" id="KW-1133">Transmembrane helix</keyword>
<evidence type="ECO:0000256" key="9">
    <source>
        <dbReference type="ARBA" id="ARBA00022840"/>
    </source>
</evidence>
<evidence type="ECO:0000256" key="8">
    <source>
        <dbReference type="ARBA" id="ARBA00022741"/>
    </source>
</evidence>
<dbReference type="Pfam" id="PF00005">
    <property type="entry name" value="ABC_tran"/>
    <property type="match status" value="2"/>
</dbReference>
<dbReference type="STRING" id="46731.A0A3M6TVT7"/>
<dbReference type="FunFam" id="3.40.50.300:FF:000293">
    <property type="entry name" value="ATP binding cassette subfamily C member 1"/>
    <property type="match status" value="1"/>
</dbReference>
<organism evidence="20 21">
    <name type="scientific">Pocillopora damicornis</name>
    <name type="common">Cauliflower coral</name>
    <name type="synonym">Millepora damicornis</name>
    <dbReference type="NCBI Taxonomy" id="46731"/>
    <lineage>
        <taxon>Eukaryota</taxon>
        <taxon>Metazoa</taxon>
        <taxon>Cnidaria</taxon>
        <taxon>Anthozoa</taxon>
        <taxon>Hexacorallia</taxon>
        <taxon>Scleractinia</taxon>
        <taxon>Astrocoeniina</taxon>
        <taxon>Pocilloporidae</taxon>
        <taxon>Pocillopora</taxon>
    </lineage>
</organism>
<keyword evidence="9" id="KW-0067">ATP-binding</keyword>
<comment type="caution">
    <text evidence="20">The sequence shown here is derived from an EMBL/GenBank/DDBJ whole genome shotgun (WGS) entry which is preliminary data.</text>
</comment>
<keyword evidence="5" id="KW-0926">Vacuole</keyword>
<dbReference type="PROSITE" id="PS50002">
    <property type="entry name" value="SH3"/>
    <property type="match status" value="1"/>
</dbReference>
<dbReference type="GO" id="GO:0015431">
    <property type="term" value="F:ABC-type glutathione S-conjugate transporter activity"/>
    <property type="evidence" value="ECO:0007669"/>
    <property type="project" value="UniProtKB-EC"/>
</dbReference>
<feature type="transmembrane region" description="Helical" evidence="16">
    <location>
        <begin position="446"/>
        <end position="470"/>
    </location>
</feature>
<reference evidence="20 21" key="1">
    <citation type="journal article" date="2018" name="Sci. Rep.">
        <title>Comparative analysis of the Pocillopora damicornis genome highlights role of immune system in coral evolution.</title>
        <authorList>
            <person name="Cunning R."/>
            <person name="Bay R.A."/>
            <person name="Gillette P."/>
            <person name="Baker A.C."/>
            <person name="Traylor-Knowles N."/>
        </authorList>
    </citation>
    <scope>NUCLEOTIDE SEQUENCE [LARGE SCALE GENOMIC DNA]</scope>
    <source>
        <strain evidence="20">RSMAS</strain>
        <tissue evidence="20">Whole animal</tissue>
    </source>
</reference>
<evidence type="ECO:0000256" key="4">
    <source>
        <dbReference type="ARBA" id="ARBA00022448"/>
    </source>
</evidence>
<evidence type="ECO:0000256" key="2">
    <source>
        <dbReference type="ARBA" id="ARBA00009726"/>
    </source>
</evidence>
<dbReference type="SUPFAM" id="SSF50044">
    <property type="entry name" value="SH3-domain"/>
    <property type="match status" value="1"/>
</dbReference>
<dbReference type="SUPFAM" id="SSF90123">
    <property type="entry name" value="ABC transporter transmembrane region"/>
    <property type="match status" value="2"/>
</dbReference>
<protein>
    <recommendedName>
        <fullName evidence="12">ABC-type glutathione-S-conjugate transporter</fullName>
        <ecNumber evidence="12">7.6.2.3</ecNumber>
    </recommendedName>
</protein>
<dbReference type="CDD" id="cd03250">
    <property type="entry name" value="ABCC_MRP_domain1"/>
    <property type="match status" value="1"/>
</dbReference>
<keyword evidence="6 16" id="KW-0812">Transmembrane</keyword>
<keyword evidence="8" id="KW-0547">Nucleotide-binding</keyword>
<dbReference type="GO" id="GO:0005774">
    <property type="term" value="C:vacuolar membrane"/>
    <property type="evidence" value="ECO:0007669"/>
    <property type="project" value="UniProtKB-SubCell"/>
</dbReference>
<keyword evidence="7" id="KW-0677">Repeat</keyword>
<dbReference type="InterPro" id="IPR003439">
    <property type="entry name" value="ABC_transporter-like_ATP-bd"/>
</dbReference>
<dbReference type="PROSITE" id="PS00211">
    <property type="entry name" value="ABC_TRANSPORTER_1"/>
    <property type="match status" value="1"/>
</dbReference>
<dbReference type="InterPro" id="IPR017871">
    <property type="entry name" value="ABC_transporter-like_CS"/>
</dbReference>
<dbReference type="InterPro" id="IPR036640">
    <property type="entry name" value="ABC1_TM_sf"/>
</dbReference>
<dbReference type="SMART" id="SM00326">
    <property type="entry name" value="SH3"/>
    <property type="match status" value="1"/>
</dbReference>
<evidence type="ECO:0000256" key="3">
    <source>
        <dbReference type="ARBA" id="ARBA00022443"/>
    </source>
</evidence>
<comment type="similarity">
    <text evidence="2">Belongs to the ABC transporter superfamily. ABCC family. Conjugate transporter (TC 3.A.1.208) subfamily.</text>
</comment>
<dbReference type="FunFam" id="1.20.1560.10:FF:000001">
    <property type="entry name" value="ATP-binding cassette subfamily C member 1"/>
    <property type="match status" value="1"/>
</dbReference>
<dbReference type="GO" id="GO:0016887">
    <property type="term" value="F:ATP hydrolysis activity"/>
    <property type="evidence" value="ECO:0007669"/>
    <property type="project" value="InterPro"/>
</dbReference>
<dbReference type="InterPro" id="IPR001452">
    <property type="entry name" value="SH3_domain"/>
</dbReference>
<feature type="transmembrane region" description="Helical" evidence="16">
    <location>
        <begin position="879"/>
        <end position="905"/>
    </location>
</feature>
<sequence length="1369" mass="153303">MNHTMAEGKKDLFVVAVQKHKPNEEDDLESEQAVNTSPDVAAQLSVEIGEKFEVLGRDVDWWLYVKHVGSGEKGYIPSTCVVPLKDDLTQEEEDGIAKGAELTAALVNTSVDLKFFPEAPVEAENRKPCPEDSANIFSRLGFMWLTSLIFKGFKRPLTDADLWALNKTNRSSAVVPPFVKKWKEAESSIRASGSAQTTEPTDNEKAELKPDDAEEDVKFSSEEKKKAKRPSLSKIMFGLYWDKLLLAVVFKFLNDCIQFVQPQLLSMFVVALVQSICLQQYFHFVTVLGMKIRTAVIGMVYSKALLLNNSSRKESTAGEMVNLMSVDAQRLMDLLTYVNILWSGPLQIIVSLYFLYSTMGPSILAGVGVMLLLIPSNILVSRLSRKLQVKQMGAKDKRIKMMNEILNGIKVLKLYAWETSFMKMVSLATFAIYVMTGNELTASKAFVAISLFNILRFPLVMFPNVIISLIQARVSIVRLTEFLFLEELDSENVAKNMPEHISTQDIHVENGTFSWDTNSKPALKDININIPSGSLVAVVGQVGCGKSTLLSALLGETKKLDGRVYVKGSVAYVPQQAWIQNATLRDNILFGRTFESKRYAKTIYTCALQTDLDILPGGDLTEIGERGINLSGGQKQRVSLARAVYFNADIYLLDDPLSAVDSHVGKHIFDKVIGPRGKLRKKTRILVTHGIAFLPQVDQIIVLQDGRISEVGTYTELIKNKGAFAEFLKTYATEEQTKLEYAEDPTPEIVVEDVEEVDGQFSSRLSLERLDSHSDVQRLKRAESMSVITVDTADLDCQFTRPDQEQADRMIEEEKSQTGRVKLKVFWAYAKSLTVPLSICVVFFLVLAEAASVSSGIWLARWSSTDVTSDDQRDLFLGVYSALGVSQCVLVLLQALALATGTIIASRYLHQRMLDNILHSPMSFFETTPQGRIMNRFSKDISGIDDMVPRSVSSFLRTFFAVIASIFTISFATPIFLAIIVPLGVLYIFIQRIYVASSRQLKRIESVSRSPIYNNFLETINGTSTIRAFAQQQRFIQGNYAIVDENQVSYYPSISSNRWLAIRLEFIGNLIIFFAAVFAVVSRNSLQSGLVGLSVTYALQVTQTLNWMVRMSSDLETNIVSVERVKEYSETPTEAEWIIPDNRPSEDWPEAGNIVIEEFDLKYREGLPLVLKQINCDIKPGEKVGIVGRTGAGKSTLTLALFRILERAGGRIVIDGVDIAKIGLQDLRSRLTIIPQDPVLFSGTLRVNLDPFDSHTDEELWKILEMSHLKNFRQLVCLARALLRKSKILVLDEATAAVDLETDELIQHTIRREFADRTVFTIAHRLNTIMDYTRIMVLDKGFMMEFDTPQALLAQQGIFYKMARDAGLA</sequence>
<feature type="transmembrane region" description="Helical" evidence="16">
    <location>
        <begin position="959"/>
        <end position="990"/>
    </location>
</feature>
<evidence type="ECO:0000313" key="21">
    <source>
        <dbReference type="Proteomes" id="UP000275408"/>
    </source>
</evidence>
<keyword evidence="3 14" id="KW-0728">SH3 domain</keyword>
<evidence type="ECO:0000256" key="1">
    <source>
        <dbReference type="ARBA" id="ARBA00004128"/>
    </source>
</evidence>
<keyword evidence="4" id="KW-0813">Transport</keyword>
<evidence type="ECO:0000256" key="5">
    <source>
        <dbReference type="ARBA" id="ARBA00022554"/>
    </source>
</evidence>
<evidence type="ECO:0000256" key="6">
    <source>
        <dbReference type="ARBA" id="ARBA00022692"/>
    </source>
</evidence>
<dbReference type="Gene3D" id="3.40.50.300">
    <property type="entry name" value="P-loop containing nucleotide triphosphate hydrolases"/>
    <property type="match status" value="2"/>
</dbReference>
<dbReference type="PANTHER" id="PTHR24223:SF443">
    <property type="entry name" value="MULTIDRUG-RESISTANCE LIKE PROTEIN 1, ISOFORM I"/>
    <property type="match status" value="1"/>
</dbReference>
<evidence type="ECO:0000256" key="15">
    <source>
        <dbReference type="SAM" id="MobiDB-lite"/>
    </source>
</evidence>
<evidence type="ECO:0000256" key="12">
    <source>
        <dbReference type="ARBA" id="ARBA00024220"/>
    </source>
</evidence>
<evidence type="ECO:0000313" key="20">
    <source>
        <dbReference type="EMBL" id="RMX45476.1"/>
    </source>
</evidence>
<comment type="catalytic activity">
    <reaction evidence="13">
        <text>leukotriene C4(in) + ATP + H2O = leukotriene C4(out) + ADP + phosphate + H(+)</text>
        <dbReference type="Rhea" id="RHEA:38963"/>
        <dbReference type="ChEBI" id="CHEBI:15377"/>
        <dbReference type="ChEBI" id="CHEBI:15378"/>
        <dbReference type="ChEBI" id="CHEBI:30616"/>
        <dbReference type="ChEBI" id="CHEBI:43474"/>
        <dbReference type="ChEBI" id="CHEBI:57973"/>
        <dbReference type="ChEBI" id="CHEBI:456216"/>
    </reaction>
    <physiologicalReaction direction="left-to-right" evidence="13">
        <dbReference type="Rhea" id="RHEA:38964"/>
    </physiologicalReaction>
</comment>
<feature type="transmembrane region" description="Helical" evidence="16">
    <location>
        <begin position="414"/>
        <end position="434"/>
    </location>
</feature>
<dbReference type="InterPro" id="IPR011527">
    <property type="entry name" value="ABC1_TM_dom"/>
</dbReference>
<dbReference type="EC" id="7.6.2.3" evidence="12"/>
<feature type="transmembrane region" description="Helical" evidence="16">
    <location>
        <begin position="362"/>
        <end position="380"/>
    </location>
</feature>
<dbReference type="InterPro" id="IPR050173">
    <property type="entry name" value="ABC_transporter_C-like"/>
</dbReference>
<dbReference type="PANTHER" id="PTHR24223">
    <property type="entry name" value="ATP-BINDING CASSETTE SUB-FAMILY C"/>
    <property type="match status" value="1"/>
</dbReference>
<feature type="transmembrane region" description="Helical" evidence="16">
    <location>
        <begin position="1060"/>
        <end position="1081"/>
    </location>
</feature>
<feature type="domain" description="ABC transmembrane type-1" evidence="19">
    <location>
        <begin position="264"/>
        <end position="423"/>
    </location>
</feature>
<evidence type="ECO:0000256" key="10">
    <source>
        <dbReference type="ARBA" id="ARBA00022989"/>
    </source>
</evidence>
<dbReference type="CDD" id="cd18603">
    <property type="entry name" value="ABC_6TM_MRP1_2_3_6_D2_like"/>
    <property type="match status" value="1"/>
</dbReference>
<dbReference type="SUPFAM" id="SSF52540">
    <property type="entry name" value="P-loop containing nucleoside triphosphate hydrolases"/>
    <property type="match status" value="2"/>
</dbReference>
<name>A0A3M6TVT7_POCDA</name>
<feature type="domain" description="ABC transporter" evidence="18">
    <location>
        <begin position="506"/>
        <end position="730"/>
    </location>
</feature>
<evidence type="ECO:0000256" key="16">
    <source>
        <dbReference type="SAM" id="Phobius"/>
    </source>
</evidence>
<dbReference type="InterPro" id="IPR027417">
    <property type="entry name" value="P-loop_NTPase"/>
</dbReference>